<evidence type="ECO:0008006" key="4">
    <source>
        <dbReference type="Google" id="ProtNLM"/>
    </source>
</evidence>
<sequence length="55" mass="5945">MIGGLCKKGSLSEADMLFKKMGEEDGTAPNASTMKMVIDMLSDGRLNKSFLDMLS</sequence>
<dbReference type="Proteomes" id="UP000712600">
    <property type="component" value="Unassembled WGS sequence"/>
</dbReference>
<dbReference type="AlphaFoldDB" id="A0A8S9RMU7"/>
<name>A0A8S9RMU7_BRACR</name>
<dbReference type="Pfam" id="PF13041">
    <property type="entry name" value="PPR_2"/>
    <property type="match status" value="1"/>
</dbReference>
<accession>A0A8S9RMU7</accession>
<dbReference type="EMBL" id="QGKX02000095">
    <property type="protein sequence ID" value="KAF3574253.1"/>
    <property type="molecule type" value="Genomic_DNA"/>
</dbReference>
<protein>
    <recommendedName>
        <fullName evidence="4">Pentatricopeptide repeat-containing protein</fullName>
    </recommendedName>
</protein>
<gene>
    <name evidence="2" type="ORF">F2Q69_00060763</name>
</gene>
<evidence type="ECO:0000256" key="1">
    <source>
        <dbReference type="ARBA" id="ARBA00022737"/>
    </source>
</evidence>
<keyword evidence="1" id="KW-0677">Repeat</keyword>
<comment type="caution">
    <text evidence="2">The sequence shown here is derived from an EMBL/GenBank/DDBJ whole genome shotgun (WGS) entry which is preliminary data.</text>
</comment>
<organism evidence="2 3">
    <name type="scientific">Brassica cretica</name>
    <name type="common">Mustard</name>
    <dbReference type="NCBI Taxonomy" id="69181"/>
    <lineage>
        <taxon>Eukaryota</taxon>
        <taxon>Viridiplantae</taxon>
        <taxon>Streptophyta</taxon>
        <taxon>Embryophyta</taxon>
        <taxon>Tracheophyta</taxon>
        <taxon>Spermatophyta</taxon>
        <taxon>Magnoliopsida</taxon>
        <taxon>eudicotyledons</taxon>
        <taxon>Gunneridae</taxon>
        <taxon>Pentapetalae</taxon>
        <taxon>rosids</taxon>
        <taxon>malvids</taxon>
        <taxon>Brassicales</taxon>
        <taxon>Brassicaceae</taxon>
        <taxon>Brassiceae</taxon>
        <taxon>Brassica</taxon>
    </lineage>
</organism>
<dbReference type="NCBIfam" id="TIGR00756">
    <property type="entry name" value="PPR"/>
    <property type="match status" value="1"/>
</dbReference>
<dbReference type="Gene3D" id="1.25.40.10">
    <property type="entry name" value="Tetratricopeptide repeat domain"/>
    <property type="match status" value="1"/>
</dbReference>
<proteinExistence type="predicted"/>
<evidence type="ECO:0000313" key="3">
    <source>
        <dbReference type="Proteomes" id="UP000712600"/>
    </source>
</evidence>
<reference evidence="2" key="1">
    <citation type="submission" date="2019-12" db="EMBL/GenBank/DDBJ databases">
        <title>Genome sequencing and annotation of Brassica cretica.</title>
        <authorList>
            <person name="Studholme D.J."/>
            <person name="Sarris P."/>
        </authorList>
    </citation>
    <scope>NUCLEOTIDE SEQUENCE</scope>
    <source>
        <strain evidence="2">PFS-109/04</strain>
        <tissue evidence="2">Leaf</tissue>
    </source>
</reference>
<evidence type="ECO:0000313" key="2">
    <source>
        <dbReference type="EMBL" id="KAF3574253.1"/>
    </source>
</evidence>
<dbReference type="InterPro" id="IPR011990">
    <property type="entry name" value="TPR-like_helical_dom_sf"/>
</dbReference>
<dbReference type="InterPro" id="IPR002885">
    <property type="entry name" value="PPR_rpt"/>
</dbReference>